<evidence type="ECO:0000313" key="4">
    <source>
        <dbReference type="EMBL" id="SVE52447.1"/>
    </source>
</evidence>
<dbReference type="Gene3D" id="3.30.70.1730">
    <property type="match status" value="1"/>
</dbReference>
<keyword evidence="3" id="KW-0687">Ribonucleoprotein</keyword>
<name>A0A383E6I8_9ZZZZ</name>
<evidence type="ECO:0000256" key="3">
    <source>
        <dbReference type="ARBA" id="ARBA00023274"/>
    </source>
</evidence>
<dbReference type="EMBL" id="UINC01223306">
    <property type="protein sequence ID" value="SVE52447.1"/>
    <property type="molecule type" value="Genomic_DNA"/>
</dbReference>
<organism evidence="4">
    <name type="scientific">marine metagenome</name>
    <dbReference type="NCBI Taxonomy" id="408172"/>
    <lineage>
        <taxon>unclassified sequences</taxon>
        <taxon>metagenomes</taxon>
        <taxon>ecological metagenomes</taxon>
    </lineage>
</organism>
<dbReference type="PROSITE" id="PS01109">
    <property type="entry name" value="RIBOSOMAL_L10"/>
    <property type="match status" value="1"/>
</dbReference>
<accession>A0A383E6I8</accession>
<gene>
    <name evidence="4" type="ORF">METZ01_LOCUS505301</name>
</gene>
<dbReference type="GO" id="GO:0006412">
    <property type="term" value="P:translation"/>
    <property type="evidence" value="ECO:0007669"/>
    <property type="project" value="InterPro"/>
</dbReference>
<evidence type="ECO:0000256" key="2">
    <source>
        <dbReference type="ARBA" id="ARBA00022980"/>
    </source>
</evidence>
<sequence length="87" mass="9972">MISKDKKKSNLEEMKSFFNKTSSVFVTHYQGLTVKQIDELRAEMRKHGILFKITKNRITKLALEGSKYKKLENLFSGPTAVAFSEDA</sequence>
<feature type="non-terminal residue" evidence="4">
    <location>
        <position position="87"/>
    </location>
</feature>
<dbReference type="CDD" id="cd05797">
    <property type="entry name" value="Ribosomal_L10"/>
    <property type="match status" value="1"/>
</dbReference>
<dbReference type="SUPFAM" id="SSF160369">
    <property type="entry name" value="Ribosomal protein L10-like"/>
    <property type="match status" value="1"/>
</dbReference>
<dbReference type="PANTHER" id="PTHR11560">
    <property type="entry name" value="39S RIBOSOMAL PROTEIN L10, MITOCHONDRIAL"/>
    <property type="match status" value="1"/>
</dbReference>
<dbReference type="GO" id="GO:0015934">
    <property type="term" value="C:large ribosomal subunit"/>
    <property type="evidence" value="ECO:0007669"/>
    <property type="project" value="InterPro"/>
</dbReference>
<evidence type="ECO:0008006" key="5">
    <source>
        <dbReference type="Google" id="ProtNLM"/>
    </source>
</evidence>
<dbReference type="Pfam" id="PF00466">
    <property type="entry name" value="Ribosomal_L10"/>
    <property type="match status" value="1"/>
</dbReference>
<dbReference type="InterPro" id="IPR001790">
    <property type="entry name" value="Ribosomal_uL10"/>
</dbReference>
<dbReference type="GO" id="GO:0003735">
    <property type="term" value="F:structural constituent of ribosome"/>
    <property type="evidence" value="ECO:0007669"/>
    <property type="project" value="InterPro"/>
</dbReference>
<comment type="similarity">
    <text evidence="1">Belongs to the universal ribosomal protein uL10 family.</text>
</comment>
<protein>
    <recommendedName>
        <fullName evidence="5">50S ribosomal protein L10</fullName>
    </recommendedName>
</protein>
<keyword evidence="2" id="KW-0689">Ribosomal protein</keyword>
<dbReference type="InterPro" id="IPR043141">
    <property type="entry name" value="Ribosomal_uL10-like_sf"/>
</dbReference>
<proteinExistence type="inferred from homology"/>
<dbReference type="InterPro" id="IPR002363">
    <property type="entry name" value="Ribosomal_uL10_CS_bac"/>
</dbReference>
<reference evidence="4" key="1">
    <citation type="submission" date="2018-05" db="EMBL/GenBank/DDBJ databases">
        <authorList>
            <person name="Lanie J.A."/>
            <person name="Ng W.-L."/>
            <person name="Kazmierczak K.M."/>
            <person name="Andrzejewski T.M."/>
            <person name="Davidsen T.M."/>
            <person name="Wayne K.J."/>
            <person name="Tettelin H."/>
            <person name="Glass J.I."/>
            <person name="Rusch D."/>
            <person name="Podicherti R."/>
            <person name="Tsui H.-C.T."/>
            <person name="Winkler M.E."/>
        </authorList>
    </citation>
    <scope>NUCLEOTIDE SEQUENCE</scope>
</reference>
<dbReference type="InterPro" id="IPR047865">
    <property type="entry name" value="Ribosomal_uL10_bac_type"/>
</dbReference>
<evidence type="ECO:0000256" key="1">
    <source>
        <dbReference type="ARBA" id="ARBA00008889"/>
    </source>
</evidence>
<dbReference type="AlphaFoldDB" id="A0A383E6I8"/>